<dbReference type="Pfam" id="PF01757">
    <property type="entry name" value="Acyl_transf_3"/>
    <property type="match status" value="1"/>
</dbReference>
<name>A0A7Z2YFF4_9VIBR</name>
<feature type="transmembrane region" description="Helical" evidence="1">
    <location>
        <begin position="206"/>
        <end position="223"/>
    </location>
</feature>
<feature type="transmembrane region" description="Helical" evidence="1">
    <location>
        <begin position="35"/>
        <end position="57"/>
    </location>
</feature>
<reference evidence="3 4" key="1">
    <citation type="submission" date="2020-01" db="EMBL/GenBank/DDBJ databases">
        <title>Whole genome and functional gene identification of agarase of Vibrio HN897.</title>
        <authorList>
            <person name="Liu Y."/>
            <person name="Zhao Z."/>
        </authorList>
    </citation>
    <scope>NUCLEOTIDE SEQUENCE [LARGE SCALE GENOMIC DNA]</scope>
    <source>
        <strain evidence="3 4">HN897</strain>
    </source>
</reference>
<keyword evidence="4" id="KW-1185">Reference proteome</keyword>
<keyword evidence="1" id="KW-0472">Membrane</keyword>
<dbReference type="RefSeq" id="WP_164650241.1">
    <property type="nucleotide sequence ID" value="NZ_CP047476.1"/>
</dbReference>
<evidence type="ECO:0000313" key="3">
    <source>
        <dbReference type="EMBL" id="QIA65341.1"/>
    </source>
</evidence>
<sequence>MAVTQEDSHVLYIARAIGIILVVFGHYMWHPNWTWSPYLFHMPLFFVLGGMVCRPIVDFRQWIVNIGRGYILYYVFSYLLIAVITWLIISNWDTRIVFYLGEGFESLATPILHNSHNNSLFMVGWFIVAYCLSNVLFRLFLTFAHKYISPGLILFLGVSLGYVGITYLSPLFQLHRFWLWNIFCQVSVGLMYFTIGYVCKQMIQRAASLWVLIISWGALWTLVKLGLSHELGMSWSEYPDGFALHLLVSMFGVIGVLSLANTLRHCSGHRHFVWLGKQSKSIMTYHMVCLVLVDLLMVELGYLDSNYISALHHYVDPVWGWIYIGVGVYGAIGINHLVNQFKSGVFSQRRNSTQSRLRLD</sequence>
<dbReference type="GO" id="GO:0016747">
    <property type="term" value="F:acyltransferase activity, transferring groups other than amino-acyl groups"/>
    <property type="evidence" value="ECO:0007669"/>
    <property type="project" value="InterPro"/>
</dbReference>
<dbReference type="KEGG" id="vas:GT360_17515"/>
<evidence type="ECO:0000313" key="4">
    <source>
        <dbReference type="Proteomes" id="UP000464262"/>
    </source>
</evidence>
<feature type="transmembrane region" description="Helical" evidence="1">
    <location>
        <begin position="152"/>
        <end position="172"/>
    </location>
</feature>
<protein>
    <submittedName>
        <fullName evidence="3">Acyltransferase family protein</fullName>
    </submittedName>
</protein>
<feature type="transmembrane region" description="Helical" evidence="1">
    <location>
        <begin position="120"/>
        <end position="140"/>
    </location>
</feature>
<feature type="transmembrane region" description="Helical" evidence="1">
    <location>
        <begin position="178"/>
        <end position="199"/>
    </location>
</feature>
<evidence type="ECO:0000259" key="2">
    <source>
        <dbReference type="Pfam" id="PF01757"/>
    </source>
</evidence>
<accession>A0A7Z2YFF4</accession>
<proteinExistence type="predicted"/>
<dbReference type="InterPro" id="IPR002656">
    <property type="entry name" value="Acyl_transf_3_dom"/>
</dbReference>
<feature type="transmembrane region" description="Helical" evidence="1">
    <location>
        <begin position="284"/>
        <end position="303"/>
    </location>
</feature>
<feature type="transmembrane region" description="Helical" evidence="1">
    <location>
        <begin position="243"/>
        <end position="263"/>
    </location>
</feature>
<gene>
    <name evidence="3" type="ORF">GT360_17515</name>
</gene>
<evidence type="ECO:0000256" key="1">
    <source>
        <dbReference type="SAM" id="Phobius"/>
    </source>
</evidence>
<feature type="domain" description="Acyltransferase 3" evidence="2">
    <location>
        <begin position="13"/>
        <end position="332"/>
    </location>
</feature>
<dbReference type="Proteomes" id="UP000464262">
    <property type="component" value="Chromosome 2"/>
</dbReference>
<dbReference type="EMBL" id="CP047476">
    <property type="protein sequence ID" value="QIA65341.1"/>
    <property type="molecule type" value="Genomic_DNA"/>
</dbReference>
<organism evidence="3 4">
    <name type="scientific">Vibrio astriarenae</name>
    <dbReference type="NCBI Taxonomy" id="1481923"/>
    <lineage>
        <taxon>Bacteria</taxon>
        <taxon>Pseudomonadati</taxon>
        <taxon>Pseudomonadota</taxon>
        <taxon>Gammaproteobacteria</taxon>
        <taxon>Vibrionales</taxon>
        <taxon>Vibrionaceae</taxon>
        <taxon>Vibrio</taxon>
    </lineage>
</organism>
<keyword evidence="3" id="KW-0808">Transferase</keyword>
<feature type="transmembrane region" description="Helical" evidence="1">
    <location>
        <begin position="12"/>
        <end position="29"/>
    </location>
</feature>
<keyword evidence="1" id="KW-0812">Transmembrane</keyword>
<keyword evidence="1" id="KW-1133">Transmembrane helix</keyword>
<feature type="transmembrane region" description="Helical" evidence="1">
    <location>
        <begin position="69"/>
        <end position="89"/>
    </location>
</feature>
<dbReference type="AlphaFoldDB" id="A0A7Z2YFF4"/>
<keyword evidence="3" id="KW-0012">Acyltransferase</keyword>
<feature type="transmembrane region" description="Helical" evidence="1">
    <location>
        <begin position="318"/>
        <end position="338"/>
    </location>
</feature>